<evidence type="ECO:0000256" key="2">
    <source>
        <dbReference type="ARBA" id="ARBA00022737"/>
    </source>
</evidence>
<feature type="repeat" description="WD" evidence="3">
    <location>
        <begin position="1029"/>
        <end position="1070"/>
    </location>
</feature>
<feature type="repeat" description="WD" evidence="3">
    <location>
        <begin position="852"/>
        <end position="885"/>
    </location>
</feature>
<feature type="repeat" description="WD" evidence="3">
    <location>
        <begin position="668"/>
        <end position="701"/>
    </location>
</feature>
<dbReference type="PRINTS" id="PR00320">
    <property type="entry name" value="GPROTEINBRPT"/>
</dbReference>
<evidence type="ECO:0000313" key="6">
    <source>
        <dbReference type="Proteomes" id="UP001592530"/>
    </source>
</evidence>
<dbReference type="SUPFAM" id="SSF50960">
    <property type="entry name" value="TolB, C-terminal domain"/>
    <property type="match status" value="1"/>
</dbReference>
<feature type="domain" description="Novel STAND NTPase 1" evidence="4">
    <location>
        <begin position="73"/>
        <end position="492"/>
    </location>
</feature>
<dbReference type="SMART" id="SM00320">
    <property type="entry name" value="WD40"/>
    <property type="match status" value="14"/>
</dbReference>
<dbReference type="CDD" id="cd00200">
    <property type="entry name" value="WD40"/>
    <property type="match status" value="2"/>
</dbReference>
<evidence type="ECO:0000313" key="5">
    <source>
        <dbReference type="EMBL" id="MFC1431668.1"/>
    </source>
</evidence>
<feature type="repeat" description="WD" evidence="3">
    <location>
        <begin position="622"/>
        <end position="655"/>
    </location>
</feature>
<evidence type="ECO:0000256" key="3">
    <source>
        <dbReference type="PROSITE-ProRule" id="PRU00221"/>
    </source>
</evidence>
<feature type="repeat" description="WD" evidence="3">
    <location>
        <begin position="936"/>
        <end position="969"/>
    </location>
</feature>
<dbReference type="InterPro" id="IPR049052">
    <property type="entry name" value="nSTAND1"/>
</dbReference>
<feature type="repeat" description="WD" evidence="3">
    <location>
        <begin position="1075"/>
        <end position="1108"/>
    </location>
</feature>
<keyword evidence="2" id="KW-0677">Repeat</keyword>
<feature type="repeat" description="WD" evidence="3">
    <location>
        <begin position="807"/>
        <end position="848"/>
    </location>
</feature>
<feature type="repeat" description="WD" evidence="3">
    <location>
        <begin position="983"/>
        <end position="1015"/>
    </location>
</feature>
<dbReference type="InterPro" id="IPR027417">
    <property type="entry name" value="P-loop_NTPase"/>
</dbReference>
<comment type="caution">
    <text evidence="5">The sequence shown here is derived from an EMBL/GenBank/DDBJ whole genome shotgun (WGS) entry which is preliminary data.</text>
</comment>
<dbReference type="Pfam" id="PF20703">
    <property type="entry name" value="nSTAND1"/>
    <property type="match status" value="1"/>
</dbReference>
<sequence>MSAPGGWGSEEEPTGDGRAERVFVRAEASDDARVFVAAGSQYVVEVRDLHVTFVARDGRIDRVDRPTTDEECPYPGLAPFGLDQAGWFFGRKGLVADLTVRLDDCLSERTPLVVVAPSGTGKTSLLRAGLLPAVERGDLPTPGSRRWQRVVFTPTDHPMAALTSHLALLTADPDGAEDPAGPPDWRSQDRDLRRAGLVAALARNQPRGDARIVVIVDQLEEVLAQCEDDEERRAFIDELAWLTDPGDGRDPVGLVVLGLRADFYAHCADYPWLRTALQQHQLFLGPMSRSELRDAIVLPAQEVGLDVEPGLVEILLRDLGAGNGTADAPDGYEAGRLPLLAHALRATWQNRHDGRLTVSGYETTRGIEHAVAATAERAFERLADAEQAAAKNVFLRLVTVTRGSDDSRRRVLREGLLGSEADPEAVRKVLGAFTKARLLTQDRDTVAITHEVLLRAWPRLRQWIDSDRVGNIVRQELRDAASSWDRGGRDDDLLYRRSQLDAVEASAPDTGDVDHVTRAFLVASNRRVKRAARIRRRVTAVLVTLALLASGAAVFAFQQRGSALAERDDAIFNQITGEADRLRTTDSALAAQLDAVAYRMNPTPDLYSHLVDDGTTPLSTPVSSGIGVVVSVALTPDGRTLAAGGNSNSVRLWNLADPSRPVPLGAPLPVHADIVESVAFSPDGRLLAAGGNDGTIRLWNVADPARPVALGQPVTGHTSTVGSVAFSPDGRILASGSADKTIRLWDVADPTRPVALGHPLTGHTDTVASVVFRADGKVLASGSFDHTVRLWNVADPAHPVALGPGLFGHGDNLVSAVAFSPDGHTLASGGADNRVRLWNVADPAHAVSEGQLLGDTGSITSLSFSRSGQTLASGSYDGSVKLWNVAFPANPVARGPSLVGHTGPVLSLAFGGDGRTLVSGSADDTLRVWSLPPRLIASSSRSIASVALSSGGHLLATGSTDRRVRLWSVTDPTRPTLLAGPLVLSAPADIRSLAFSPDGHVLADGSDDGAVYLWNTGDPARTGVPEQTLAGTMGRVMSVAFSPDGRTLAAAGWNGQISLWNVTDPARPTTLGQPLTGHTGPVVSVAFSPDGHTLASGSADKTIRLWNVTDPANAAPLGRPLTGHTGFVLSVAFSPDSRTLASAGQDSTIRFWNVTDPAEAVAVGRELVGHTSSILSVAFDHSGRVLASGGADGTVRLWDMADPLHPTALGQPLTGPYSSVESLGFDRDSQLVTGGEDGVIRLWDLDADDAVRWICASTRNVLTPQQWHAYVPHYRYDPPCR</sequence>
<dbReference type="Pfam" id="PF00400">
    <property type="entry name" value="WD40"/>
    <property type="match status" value="14"/>
</dbReference>
<feature type="repeat" description="WD" evidence="3">
    <location>
        <begin position="760"/>
        <end position="793"/>
    </location>
</feature>
<dbReference type="InterPro" id="IPR020472">
    <property type="entry name" value="WD40_PAC1"/>
</dbReference>
<dbReference type="InterPro" id="IPR001680">
    <property type="entry name" value="WD40_rpt"/>
</dbReference>
<name>A0ABV6X0Z4_9ACTN</name>
<dbReference type="PROSITE" id="PS00678">
    <property type="entry name" value="WD_REPEATS_1"/>
    <property type="match status" value="10"/>
</dbReference>
<dbReference type="RefSeq" id="WP_380552548.1">
    <property type="nucleotide sequence ID" value="NZ_JBHEZY010000004.1"/>
</dbReference>
<keyword evidence="1 3" id="KW-0853">WD repeat</keyword>
<dbReference type="PROSITE" id="PS50082">
    <property type="entry name" value="WD_REPEATS_2"/>
    <property type="match status" value="14"/>
</dbReference>
<gene>
    <name evidence="5" type="ORF">ACEZDB_13540</name>
</gene>
<dbReference type="InterPro" id="IPR019775">
    <property type="entry name" value="WD40_repeat_CS"/>
</dbReference>
<feature type="repeat" description="WD" evidence="3">
    <location>
        <begin position="898"/>
        <end position="931"/>
    </location>
</feature>
<feature type="repeat" description="WD" evidence="3">
    <location>
        <begin position="1167"/>
        <end position="1200"/>
    </location>
</feature>
<dbReference type="InterPro" id="IPR036322">
    <property type="entry name" value="WD40_repeat_dom_sf"/>
</dbReference>
<dbReference type="PANTHER" id="PTHR19848:SF8">
    <property type="entry name" value="F-BOX AND WD REPEAT DOMAIN CONTAINING 7"/>
    <property type="match status" value="1"/>
</dbReference>
<evidence type="ECO:0000256" key="1">
    <source>
        <dbReference type="ARBA" id="ARBA00022574"/>
    </source>
</evidence>
<dbReference type="SUPFAM" id="SSF50978">
    <property type="entry name" value="WD40 repeat-like"/>
    <property type="match status" value="2"/>
</dbReference>
<reference evidence="5 6" key="1">
    <citation type="submission" date="2024-09" db="EMBL/GenBank/DDBJ databases">
        <authorList>
            <person name="Lee S.D."/>
        </authorList>
    </citation>
    <scope>NUCLEOTIDE SEQUENCE [LARGE SCALE GENOMIC DNA]</scope>
    <source>
        <strain evidence="5 6">N1-3</strain>
    </source>
</reference>
<protein>
    <submittedName>
        <fullName evidence="5">WD40 repeat domain-containing protein</fullName>
    </submittedName>
</protein>
<evidence type="ECO:0000259" key="4">
    <source>
        <dbReference type="Pfam" id="PF20703"/>
    </source>
</evidence>
<organism evidence="5 6">
    <name type="scientific">Streptacidiphilus alkalitolerans</name>
    <dbReference type="NCBI Taxonomy" id="3342712"/>
    <lineage>
        <taxon>Bacteria</taxon>
        <taxon>Bacillati</taxon>
        <taxon>Actinomycetota</taxon>
        <taxon>Actinomycetes</taxon>
        <taxon>Kitasatosporales</taxon>
        <taxon>Streptomycetaceae</taxon>
        <taxon>Streptacidiphilus</taxon>
    </lineage>
</organism>
<dbReference type="EMBL" id="JBHEZY010000004">
    <property type="protein sequence ID" value="MFC1431668.1"/>
    <property type="molecule type" value="Genomic_DNA"/>
</dbReference>
<dbReference type="Proteomes" id="UP001592530">
    <property type="component" value="Unassembled WGS sequence"/>
</dbReference>
<feature type="repeat" description="WD" evidence="3">
    <location>
        <begin position="1121"/>
        <end position="1162"/>
    </location>
</feature>
<accession>A0ABV6X0Z4</accession>
<dbReference type="SUPFAM" id="SSF52540">
    <property type="entry name" value="P-loop containing nucleoside triphosphate hydrolases"/>
    <property type="match status" value="1"/>
</dbReference>
<dbReference type="PANTHER" id="PTHR19848">
    <property type="entry name" value="WD40 REPEAT PROTEIN"/>
    <property type="match status" value="1"/>
</dbReference>
<proteinExistence type="predicted"/>
<dbReference type="PROSITE" id="PS50294">
    <property type="entry name" value="WD_REPEATS_REGION"/>
    <property type="match status" value="14"/>
</dbReference>
<feature type="repeat" description="WD" evidence="3">
    <location>
        <begin position="1213"/>
        <end position="1253"/>
    </location>
</feature>
<dbReference type="InterPro" id="IPR015943">
    <property type="entry name" value="WD40/YVTN_repeat-like_dom_sf"/>
</dbReference>
<dbReference type="Gene3D" id="2.130.10.10">
    <property type="entry name" value="YVTN repeat-like/Quinoprotein amine dehydrogenase"/>
    <property type="match status" value="6"/>
</dbReference>
<feature type="repeat" description="WD" evidence="3">
    <location>
        <begin position="714"/>
        <end position="747"/>
    </location>
</feature>